<keyword evidence="1" id="KW-1015">Disulfide bond</keyword>
<dbReference type="PANTHER" id="PTHR10082">
    <property type="entry name" value="INTEGRIN BETA SUBUNIT"/>
    <property type="match status" value="1"/>
</dbReference>
<feature type="signal peptide" evidence="3">
    <location>
        <begin position="1"/>
        <end position="25"/>
    </location>
</feature>
<dbReference type="GO" id="GO:0005925">
    <property type="term" value="C:focal adhesion"/>
    <property type="evidence" value="ECO:0007669"/>
    <property type="project" value="TreeGrafter"/>
</dbReference>
<dbReference type="GO" id="GO:0009986">
    <property type="term" value="C:cell surface"/>
    <property type="evidence" value="ECO:0007669"/>
    <property type="project" value="TreeGrafter"/>
</dbReference>
<dbReference type="InterPro" id="IPR015812">
    <property type="entry name" value="Integrin_bsu"/>
</dbReference>
<dbReference type="PRINTS" id="PR01186">
    <property type="entry name" value="INTEGRINB"/>
</dbReference>
<keyword evidence="2" id="KW-0325">Glycoprotein</keyword>
<dbReference type="InParanoid" id="A0A671VQD2"/>
<evidence type="ECO:0000256" key="3">
    <source>
        <dbReference type="SAM" id="SignalP"/>
    </source>
</evidence>
<organism evidence="5 6">
    <name type="scientific">Sparus aurata</name>
    <name type="common">Gilthead sea bream</name>
    <dbReference type="NCBI Taxonomy" id="8175"/>
    <lineage>
        <taxon>Eukaryota</taxon>
        <taxon>Metazoa</taxon>
        <taxon>Chordata</taxon>
        <taxon>Craniata</taxon>
        <taxon>Vertebrata</taxon>
        <taxon>Euteleostomi</taxon>
        <taxon>Actinopterygii</taxon>
        <taxon>Neopterygii</taxon>
        <taxon>Teleostei</taxon>
        <taxon>Neoteleostei</taxon>
        <taxon>Acanthomorphata</taxon>
        <taxon>Eupercaria</taxon>
        <taxon>Spariformes</taxon>
        <taxon>Sparidae</taxon>
        <taxon>Sparus</taxon>
    </lineage>
</organism>
<dbReference type="GO" id="GO:0098609">
    <property type="term" value="P:cell-cell adhesion"/>
    <property type="evidence" value="ECO:0007669"/>
    <property type="project" value="TreeGrafter"/>
</dbReference>
<reference evidence="5" key="3">
    <citation type="submission" date="2025-09" db="UniProtKB">
        <authorList>
            <consortium name="Ensembl"/>
        </authorList>
    </citation>
    <scope>IDENTIFICATION</scope>
</reference>
<evidence type="ECO:0000256" key="2">
    <source>
        <dbReference type="ARBA" id="ARBA00023180"/>
    </source>
</evidence>
<dbReference type="GO" id="GO:0005178">
    <property type="term" value="F:integrin binding"/>
    <property type="evidence" value="ECO:0007669"/>
    <property type="project" value="TreeGrafter"/>
</dbReference>
<evidence type="ECO:0000313" key="6">
    <source>
        <dbReference type="Proteomes" id="UP000472265"/>
    </source>
</evidence>
<dbReference type="Pfam" id="PF17205">
    <property type="entry name" value="PSI_integrin"/>
    <property type="match status" value="1"/>
</dbReference>
<dbReference type="AlphaFoldDB" id="A0A671VQD2"/>
<dbReference type="GO" id="GO:0007160">
    <property type="term" value="P:cell-matrix adhesion"/>
    <property type="evidence" value="ECO:0007669"/>
    <property type="project" value="TreeGrafter"/>
</dbReference>
<dbReference type="Proteomes" id="UP000472265">
    <property type="component" value="Chromosome 17"/>
</dbReference>
<dbReference type="OMA" id="FNIRCHT"/>
<dbReference type="Gene3D" id="3.30.1680.10">
    <property type="entry name" value="ligand-binding face of the semaphorins, domain 2"/>
    <property type="match status" value="1"/>
</dbReference>
<dbReference type="SUPFAM" id="SSF103575">
    <property type="entry name" value="Plexin repeat"/>
    <property type="match status" value="1"/>
</dbReference>
<sequence length="98" mass="11024">ISGLRMAVKLICLTLMLVLLCPIWAREPCRRSATTCNECIQSGPECAWCTAPQFNIRCHTLKGLLRAGCHKGDMYNPRGDVQVAKNDSRLVSWFEDQL</sequence>
<accession>A0A671VQD2</accession>
<dbReference type="PANTHER" id="PTHR10082:SF3">
    <property type="entry name" value="INTEGRIN BETA-LIKE PROTEIN 1"/>
    <property type="match status" value="1"/>
</dbReference>
<dbReference type="GO" id="GO:0007229">
    <property type="term" value="P:integrin-mediated signaling pathway"/>
    <property type="evidence" value="ECO:0007669"/>
    <property type="project" value="TreeGrafter"/>
</dbReference>
<feature type="chain" id="PRO_5025346329" description="Integrin beta N-terminal domain-containing protein" evidence="3">
    <location>
        <begin position="26"/>
        <end position="98"/>
    </location>
</feature>
<evidence type="ECO:0000313" key="5">
    <source>
        <dbReference type="Ensembl" id="ENSSAUP00010028414.1"/>
    </source>
</evidence>
<feature type="domain" description="Integrin beta N-terminal" evidence="4">
    <location>
        <begin position="28"/>
        <end position="70"/>
    </location>
</feature>
<dbReference type="InterPro" id="IPR033760">
    <property type="entry name" value="Integrin_beta_N"/>
</dbReference>
<dbReference type="GO" id="GO:0033627">
    <property type="term" value="P:cell adhesion mediated by integrin"/>
    <property type="evidence" value="ECO:0007669"/>
    <property type="project" value="TreeGrafter"/>
</dbReference>
<name>A0A671VQD2_SPAAU</name>
<evidence type="ECO:0000256" key="1">
    <source>
        <dbReference type="ARBA" id="ARBA00023157"/>
    </source>
</evidence>
<keyword evidence="6" id="KW-1185">Reference proteome</keyword>
<reference evidence="5" key="2">
    <citation type="submission" date="2025-08" db="UniProtKB">
        <authorList>
            <consortium name="Ensembl"/>
        </authorList>
    </citation>
    <scope>IDENTIFICATION</scope>
</reference>
<reference evidence="5" key="1">
    <citation type="submission" date="2021-04" db="EMBL/GenBank/DDBJ databases">
        <authorList>
            <consortium name="Wellcome Sanger Institute Data Sharing"/>
        </authorList>
    </citation>
    <scope>NUCLEOTIDE SEQUENCE [LARGE SCALE GENOMIC DNA]</scope>
</reference>
<evidence type="ECO:0000259" key="4">
    <source>
        <dbReference type="Pfam" id="PF17205"/>
    </source>
</evidence>
<dbReference type="GO" id="GO:0016477">
    <property type="term" value="P:cell migration"/>
    <property type="evidence" value="ECO:0007669"/>
    <property type="project" value="TreeGrafter"/>
</dbReference>
<keyword evidence="3" id="KW-0732">Signal</keyword>
<dbReference type="Ensembl" id="ENSSAUT00010029954.1">
    <property type="protein sequence ID" value="ENSSAUP00010028414.1"/>
    <property type="gene ID" value="ENSSAUG00010012230.1"/>
</dbReference>
<proteinExistence type="predicted"/>
<dbReference type="GO" id="GO:0008305">
    <property type="term" value="C:integrin complex"/>
    <property type="evidence" value="ECO:0007669"/>
    <property type="project" value="TreeGrafter"/>
</dbReference>
<protein>
    <recommendedName>
        <fullName evidence="4">Integrin beta N-terminal domain-containing protein</fullName>
    </recommendedName>
</protein>